<evidence type="ECO:0000313" key="3">
    <source>
        <dbReference type="Proteomes" id="UP000827092"/>
    </source>
</evidence>
<dbReference type="Gene3D" id="3.50.50.60">
    <property type="entry name" value="FAD/NAD(P)-binding domain"/>
    <property type="match status" value="2"/>
</dbReference>
<keyword evidence="3" id="KW-1185">Reference proteome</keyword>
<dbReference type="SUPFAM" id="SSF51905">
    <property type="entry name" value="FAD/NAD(P)-binding domain"/>
    <property type="match status" value="2"/>
</dbReference>
<feature type="domain" description="Amine oxidase" evidence="1">
    <location>
        <begin position="23"/>
        <end position="485"/>
    </location>
</feature>
<dbReference type="PRINTS" id="PR00419">
    <property type="entry name" value="ADXRDTASE"/>
</dbReference>
<dbReference type="AlphaFoldDB" id="A0AAV6VSP9"/>
<dbReference type="Pfam" id="PF01593">
    <property type="entry name" value="Amino_oxidase"/>
    <property type="match status" value="2"/>
</dbReference>
<dbReference type="Gene3D" id="3.90.660.10">
    <property type="match status" value="2"/>
</dbReference>
<dbReference type="GO" id="GO:0046592">
    <property type="term" value="F:polyamine oxidase activity"/>
    <property type="evidence" value="ECO:0007669"/>
    <property type="project" value="TreeGrafter"/>
</dbReference>
<evidence type="ECO:0000313" key="2">
    <source>
        <dbReference type="EMBL" id="KAG8198798.1"/>
    </source>
</evidence>
<dbReference type="PROSITE" id="PS51257">
    <property type="entry name" value="PROKAR_LIPOPROTEIN"/>
    <property type="match status" value="1"/>
</dbReference>
<gene>
    <name evidence="2" type="ORF">JTE90_007102</name>
</gene>
<sequence>MAKNSVCSQEYTMRRVVIIGAGIAGLSCANRLRQLGFKNVLILEAQDRIGGRIYSTENGSNILELGAQWIHGQEKNSIYHIAKSKDLVNTDAFNCMDAVKGMSNLCKEERDTLKQLFSFLEDKLDNFSDTPCSSISISKYLDDQVNYFKSTFDQLSPDIITKGHKWFCKFMYELNGCNDLSTLSLKLLSNYEECGGDPHVELKNGYSSVLDIFLSLIPDEWILKNTHVTKIDWSDFNQSVGECETSSAKNYKSIKIYCDNGNTYLADHTVITLPLGFLKKHSQVLFNPSLSDSKSKAIQCIGFGTVNKIFLQFNKPFWKEPNMFLVFENHLNTNIKGDSIQSEASLKHWTQSINRFAYTPNNPNMLCVWVAGKGAALMECVSDNEIIDDCMQILENILGKKLPSPTKILRSSWYSNPYSCGSYSHLTVACEEQVLLPSTLAEPEYASSFCNQHPVLMFAGEATHDSYYSTVHGAYDTGIREAERLFSHYSEFSISSMADPWESMVFKFNNLSTDENSLKSSLHIVIVGAGIAGLACAFQLTKNNFNNISIFEAQDKIGGRVSTVDCDDHVLELGAQWIHGQNNALYDFSNAHKLLPYLQKVVNEGKGLFCTSDGEVVDDEVVEHVAKVVNAAKQKIDKGNYDKKCIKSVKDFLTEEFNNHANGCCGKSNLCLERSIFDWFLRFEVVDNACDDLSDIAVQSFTEWDDCPDELYHITYEKGFESVLNALLSYVPKSSLCLNMPIKSIKWNEHFIFENKNYENRTNDNFPIILECENQSIYADSVIVTASAGFLKENVDSFFLPPLPHNKVEAINKIGFGTINKIYLVYENPFWNPKDRGFHLVWKNNGKGKCEQLCAKNPWITGITGFDILDKDSNILLGWVGGKEAKLMESLKEENISDICTELLRIFLDNPNIPKPIRTLRSNWYSNPYIRGSYSNRTPSYYEDENTLQNLQAPLFCKFATKSKKFQWPILLLSGEATDECSFSSAHGAYNSGIRVAENVMKICSEIETAIKEEKKN</sequence>
<dbReference type="Proteomes" id="UP000827092">
    <property type="component" value="Unassembled WGS sequence"/>
</dbReference>
<reference evidence="2 3" key="1">
    <citation type="journal article" date="2022" name="Nat. Ecol. Evol.">
        <title>A masculinizing supergene underlies an exaggerated male reproductive morph in a spider.</title>
        <authorList>
            <person name="Hendrickx F."/>
            <person name="De Corte Z."/>
            <person name="Sonet G."/>
            <person name="Van Belleghem S.M."/>
            <person name="Kostlbacher S."/>
            <person name="Vangestel C."/>
        </authorList>
    </citation>
    <scope>NUCLEOTIDE SEQUENCE [LARGE SCALE GENOMIC DNA]</scope>
    <source>
        <strain evidence="2">W744_W776</strain>
    </source>
</reference>
<evidence type="ECO:0000259" key="1">
    <source>
        <dbReference type="Pfam" id="PF01593"/>
    </source>
</evidence>
<name>A0AAV6VSP9_9ARAC</name>
<dbReference type="InterPro" id="IPR050281">
    <property type="entry name" value="Flavin_monoamine_oxidase"/>
</dbReference>
<dbReference type="EMBL" id="JAFNEN010000035">
    <property type="protein sequence ID" value="KAG8198798.1"/>
    <property type="molecule type" value="Genomic_DNA"/>
</dbReference>
<dbReference type="SUPFAM" id="SSF54373">
    <property type="entry name" value="FAD-linked reductases, C-terminal domain"/>
    <property type="match status" value="2"/>
</dbReference>
<dbReference type="PANTHER" id="PTHR10742:SF416">
    <property type="entry name" value="SPERMINE OXIDASE"/>
    <property type="match status" value="1"/>
</dbReference>
<feature type="domain" description="Amine oxidase" evidence="1">
    <location>
        <begin position="531"/>
        <end position="1001"/>
    </location>
</feature>
<protein>
    <recommendedName>
        <fullName evidence="1">Amine oxidase domain-containing protein</fullName>
    </recommendedName>
</protein>
<dbReference type="InterPro" id="IPR002937">
    <property type="entry name" value="Amino_oxidase"/>
</dbReference>
<dbReference type="InterPro" id="IPR036188">
    <property type="entry name" value="FAD/NAD-bd_sf"/>
</dbReference>
<proteinExistence type="predicted"/>
<comment type="caution">
    <text evidence="2">The sequence shown here is derived from an EMBL/GenBank/DDBJ whole genome shotgun (WGS) entry which is preliminary data.</text>
</comment>
<organism evidence="2 3">
    <name type="scientific">Oedothorax gibbosus</name>
    <dbReference type="NCBI Taxonomy" id="931172"/>
    <lineage>
        <taxon>Eukaryota</taxon>
        <taxon>Metazoa</taxon>
        <taxon>Ecdysozoa</taxon>
        <taxon>Arthropoda</taxon>
        <taxon>Chelicerata</taxon>
        <taxon>Arachnida</taxon>
        <taxon>Araneae</taxon>
        <taxon>Araneomorphae</taxon>
        <taxon>Entelegynae</taxon>
        <taxon>Araneoidea</taxon>
        <taxon>Linyphiidae</taxon>
        <taxon>Erigoninae</taxon>
        <taxon>Oedothorax</taxon>
    </lineage>
</organism>
<dbReference type="PANTHER" id="PTHR10742">
    <property type="entry name" value="FLAVIN MONOAMINE OXIDASE"/>
    <property type="match status" value="1"/>
</dbReference>
<accession>A0AAV6VSP9</accession>